<dbReference type="Proteomes" id="UP000199517">
    <property type="component" value="Unassembled WGS sequence"/>
</dbReference>
<evidence type="ECO:0000256" key="1">
    <source>
        <dbReference type="ARBA" id="ARBA00023172"/>
    </source>
</evidence>
<evidence type="ECO:0008006" key="4">
    <source>
        <dbReference type="Google" id="ProtNLM"/>
    </source>
</evidence>
<keyword evidence="3" id="KW-1185">Reference proteome</keyword>
<evidence type="ECO:0000313" key="2">
    <source>
        <dbReference type="EMBL" id="SFE19711.1"/>
    </source>
</evidence>
<proteinExistence type="predicted"/>
<dbReference type="Gene3D" id="1.10.443.10">
    <property type="entry name" value="Intergrase catalytic core"/>
    <property type="match status" value="1"/>
</dbReference>
<name>A0A1I1YJN4_9BURK</name>
<dbReference type="GO" id="GO:0003677">
    <property type="term" value="F:DNA binding"/>
    <property type="evidence" value="ECO:0007669"/>
    <property type="project" value="InterPro"/>
</dbReference>
<protein>
    <recommendedName>
        <fullName evidence="4">Phage integrase family protein</fullName>
    </recommendedName>
</protein>
<dbReference type="RefSeq" id="WP_245783752.1">
    <property type="nucleotide sequence ID" value="NZ_FOMQ01000018.1"/>
</dbReference>
<dbReference type="GO" id="GO:0006310">
    <property type="term" value="P:DNA recombination"/>
    <property type="evidence" value="ECO:0007669"/>
    <property type="project" value="UniProtKB-KW"/>
</dbReference>
<dbReference type="STRING" id="32040.SAMN04489710_11850"/>
<dbReference type="SUPFAM" id="SSF56349">
    <property type="entry name" value="DNA breaking-rejoining enzymes"/>
    <property type="match status" value="1"/>
</dbReference>
<sequence length="341" mass="39031">MTNTYPRLRSHTRKRANGKVVVYYFYDMRHQGTPDIPLGTDYEAAIRRWKEIHFETGPSIAGTLEEAFAAWEIEVLPTYESKVTKAGYTKHLRRIRPVFGPSTWDQVTLPILKAYLRKRTAKTQGNREMALLSLIWNWARVEGYTALPWPAHGMERSKWKNKEKPRKMKVPDHLYAAIYSQGDQVLRDCMDLGSATGMRLTDCITVLMPRGDVLHLEASKTGKEAEWDLSLSHTLPGLLQRRRATPANHLMLLSTPDGKPVNFTKLRYRWDIARDQAVVVAGLANDDELVRAIKALYLRDMRKRAAQKSESLDAASELLQHADKRITERHYGGVRKLKPVG</sequence>
<gene>
    <name evidence="2" type="ORF">SAMN04489710_11850</name>
</gene>
<dbReference type="InterPro" id="IPR013762">
    <property type="entry name" value="Integrase-like_cat_sf"/>
</dbReference>
<organism evidence="2 3">
    <name type="scientific">Paracidovorax konjaci</name>
    <dbReference type="NCBI Taxonomy" id="32040"/>
    <lineage>
        <taxon>Bacteria</taxon>
        <taxon>Pseudomonadati</taxon>
        <taxon>Pseudomonadota</taxon>
        <taxon>Betaproteobacteria</taxon>
        <taxon>Burkholderiales</taxon>
        <taxon>Comamonadaceae</taxon>
        <taxon>Paracidovorax</taxon>
    </lineage>
</organism>
<dbReference type="AlphaFoldDB" id="A0A1I1YJN4"/>
<reference evidence="3" key="1">
    <citation type="submission" date="2016-10" db="EMBL/GenBank/DDBJ databases">
        <authorList>
            <person name="Varghese N."/>
            <person name="Submissions S."/>
        </authorList>
    </citation>
    <scope>NUCLEOTIDE SEQUENCE [LARGE SCALE GENOMIC DNA]</scope>
    <source>
        <strain evidence="3">DSM 7481</strain>
    </source>
</reference>
<accession>A0A1I1YJN4</accession>
<keyword evidence="1" id="KW-0233">DNA recombination</keyword>
<evidence type="ECO:0000313" key="3">
    <source>
        <dbReference type="Proteomes" id="UP000199517"/>
    </source>
</evidence>
<dbReference type="GO" id="GO:0015074">
    <property type="term" value="P:DNA integration"/>
    <property type="evidence" value="ECO:0007669"/>
    <property type="project" value="InterPro"/>
</dbReference>
<dbReference type="InterPro" id="IPR011010">
    <property type="entry name" value="DNA_brk_join_enz"/>
</dbReference>
<dbReference type="EMBL" id="FOMQ01000018">
    <property type="protein sequence ID" value="SFE19711.1"/>
    <property type="molecule type" value="Genomic_DNA"/>
</dbReference>